<reference evidence="3" key="1">
    <citation type="submission" date="2024-04" db="EMBL/GenBank/DDBJ databases">
        <authorList>
            <person name="Shaw F."/>
            <person name="Minotto A."/>
        </authorList>
    </citation>
    <scope>NUCLEOTIDE SEQUENCE [LARGE SCALE GENOMIC DNA]</scope>
</reference>
<keyword evidence="3" id="KW-1185">Reference proteome</keyword>
<feature type="region of interest" description="Disordered" evidence="1">
    <location>
        <begin position="271"/>
        <end position="343"/>
    </location>
</feature>
<evidence type="ECO:0000313" key="3">
    <source>
        <dbReference type="Proteomes" id="UP001497453"/>
    </source>
</evidence>
<evidence type="ECO:0000256" key="1">
    <source>
        <dbReference type="SAM" id="MobiDB-lite"/>
    </source>
</evidence>
<evidence type="ECO:0000313" key="2">
    <source>
        <dbReference type="EMBL" id="CAL1708466.1"/>
    </source>
</evidence>
<accession>A0ABP1DKY6</accession>
<feature type="compositionally biased region" description="Polar residues" evidence="1">
    <location>
        <begin position="279"/>
        <end position="294"/>
    </location>
</feature>
<dbReference type="Proteomes" id="UP001497453">
    <property type="component" value="Chromosome 5"/>
</dbReference>
<feature type="region of interest" description="Disordered" evidence="1">
    <location>
        <begin position="60"/>
        <end position="112"/>
    </location>
</feature>
<feature type="region of interest" description="Disordered" evidence="1">
    <location>
        <begin position="200"/>
        <end position="253"/>
    </location>
</feature>
<gene>
    <name evidence="2" type="ORF">GFSPODELE1_LOCUS6861</name>
</gene>
<protein>
    <submittedName>
        <fullName evidence="2">Uncharacterized protein</fullName>
    </submittedName>
</protein>
<sequence length="446" mass="48381">MLTMLSSLGFDMKSAGRTASRNGSKYVLEVPRGFSVHVLKNPAPPPAVIPAKLEYSESQNRSVPGAVWTKPSSYPSRQDTDRKATPPDSRQLSVYAPPFEPKRSKSHRPYQIYPSSVNDTYIYERSVSSASDLLASPASTSSSDSDFSEDHAMSLSLEVSSTRASSSTETLETTALIEQNSRQPFLSVSPPATQPVAFTTRSSPPGPAGVISSRNHTSRPVVPFPSVAVASDDDSDTVVSEGDQENAARPYLAQSGGVTATSIGASLPLSTPIRRNALERSSSGRPSETISSGGNVRPPLCSMRTDSSIATYDEINPRAPPGLQPAAPTRNSPTLLPPQPNLDSVLTIGTRRCVRWTENLIWPSPTPRRKGWFNRRGDQLWTNDGRFKSPEPGLEYPPDLSNYPEPNNGWMNEDGVRIDMQHRLVPKSPLRSALKRPKSTTPSPTT</sequence>
<proteinExistence type="predicted"/>
<feature type="region of interest" description="Disordered" evidence="1">
    <location>
        <begin position="383"/>
        <end position="446"/>
    </location>
</feature>
<feature type="compositionally biased region" description="Low complexity" evidence="1">
    <location>
        <begin position="220"/>
        <end position="230"/>
    </location>
</feature>
<dbReference type="EMBL" id="OZ037948">
    <property type="protein sequence ID" value="CAL1708466.1"/>
    <property type="molecule type" value="Genomic_DNA"/>
</dbReference>
<name>A0ABP1DKY6_9APHY</name>
<organism evidence="2 3">
    <name type="scientific">Somion occarium</name>
    <dbReference type="NCBI Taxonomy" id="3059160"/>
    <lineage>
        <taxon>Eukaryota</taxon>
        <taxon>Fungi</taxon>
        <taxon>Dikarya</taxon>
        <taxon>Basidiomycota</taxon>
        <taxon>Agaricomycotina</taxon>
        <taxon>Agaricomycetes</taxon>
        <taxon>Polyporales</taxon>
        <taxon>Cerrenaceae</taxon>
        <taxon>Somion</taxon>
    </lineage>
</organism>